<dbReference type="AlphaFoldDB" id="A0A9Q0N962"/>
<keyword evidence="2" id="KW-1185">Reference proteome</keyword>
<organism evidence="1 2">
    <name type="scientific">Pseudolycoriella hygida</name>
    <dbReference type="NCBI Taxonomy" id="35572"/>
    <lineage>
        <taxon>Eukaryota</taxon>
        <taxon>Metazoa</taxon>
        <taxon>Ecdysozoa</taxon>
        <taxon>Arthropoda</taxon>
        <taxon>Hexapoda</taxon>
        <taxon>Insecta</taxon>
        <taxon>Pterygota</taxon>
        <taxon>Neoptera</taxon>
        <taxon>Endopterygota</taxon>
        <taxon>Diptera</taxon>
        <taxon>Nematocera</taxon>
        <taxon>Sciaroidea</taxon>
        <taxon>Sciaridae</taxon>
        <taxon>Pseudolycoriella</taxon>
    </lineage>
</organism>
<accession>A0A9Q0N962</accession>
<evidence type="ECO:0000313" key="1">
    <source>
        <dbReference type="EMBL" id="KAJ6646097.1"/>
    </source>
</evidence>
<dbReference type="Proteomes" id="UP001151699">
    <property type="component" value="Chromosome A"/>
</dbReference>
<sequence length="58" mass="6895">MMRVLMTWKMMTLLTNLRFQLVVLKISMPITTKVLNQWLLSPPMVSSSRNKTIPQFWI</sequence>
<evidence type="ECO:0000313" key="2">
    <source>
        <dbReference type="Proteomes" id="UP001151699"/>
    </source>
</evidence>
<reference evidence="1" key="1">
    <citation type="submission" date="2022-07" db="EMBL/GenBank/DDBJ databases">
        <authorList>
            <person name="Trinca V."/>
            <person name="Uliana J.V.C."/>
            <person name="Torres T.T."/>
            <person name="Ward R.J."/>
            <person name="Monesi N."/>
        </authorList>
    </citation>
    <scope>NUCLEOTIDE SEQUENCE</scope>
    <source>
        <strain evidence="1">HSMRA1968</strain>
        <tissue evidence="1">Whole embryos</tissue>
    </source>
</reference>
<comment type="caution">
    <text evidence="1">The sequence shown here is derived from an EMBL/GenBank/DDBJ whole genome shotgun (WGS) entry which is preliminary data.</text>
</comment>
<gene>
    <name evidence="1" type="ORF">Bhyg_01307</name>
</gene>
<dbReference type="EMBL" id="WJQU01000001">
    <property type="protein sequence ID" value="KAJ6646097.1"/>
    <property type="molecule type" value="Genomic_DNA"/>
</dbReference>
<protein>
    <submittedName>
        <fullName evidence="1">Uncharacterized protein</fullName>
    </submittedName>
</protein>
<proteinExistence type="predicted"/>
<name>A0A9Q0N962_9DIPT</name>